<evidence type="ECO:0000313" key="2">
    <source>
        <dbReference type="EMBL" id="AMF94727.1"/>
    </source>
</evidence>
<dbReference type="RefSeq" id="WP_024373580.1">
    <property type="nucleotide sequence ID" value="NZ_AP028128.1"/>
</dbReference>
<gene>
    <name evidence="2" type="ORF">AL536_14855</name>
    <name evidence="3" type="ORF">NCTC11327_01719</name>
</gene>
<protein>
    <submittedName>
        <fullName evidence="3">Lipoprotein</fullName>
    </submittedName>
</protein>
<keyword evidence="3" id="KW-0449">Lipoprotein</keyword>
<dbReference type="InterPro" id="IPR016502">
    <property type="entry name" value="T2SSS_2"/>
</dbReference>
<organism evidence="3 5">
    <name type="scientific">Vibrio fluvialis</name>
    <dbReference type="NCBI Taxonomy" id="676"/>
    <lineage>
        <taxon>Bacteria</taxon>
        <taxon>Pseudomonadati</taxon>
        <taxon>Pseudomonadota</taxon>
        <taxon>Gammaproteobacteria</taxon>
        <taxon>Vibrionales</taxon>
        <taxon>Vibrionaceae</taxon>
        <taxon>Vibrio</taxon>
    </lineage>
</organism>
<dbReference type="Pfam" id="PF16549">
    <property type="entry name" value="T2SSS_2"/>
    <property type="match status" value="1"/>
</dbReference>
<evidence type="ECO:0000313" key="5">
    <source>
        <dbReference type="Proteomes" id="UP000254626"/>
    </source>
</evidence>
<reference evidence="2" key="2">
    <citation type="submission" date="2018-01" db="EMBL/GenBank/DDBJ databases">
        <title>FDA dAtabase for Regulatory Grade micrObial Sequences (FDA-ARGOS): Supporting development and validation of Infectious Disease Dx tests.</title>
        <authorList>
            <person name="Hoffmann M."/>
            <person name="Allard M."/>
            <person name="Evans P."/>
            <person name="Brown E."/>
            <person name="Tallon L."/>
            <person name="Sadzewicz L."/>
            <person name="Sengamalay N."/>
            <person name="Ott S."/>
            <person name="Godinez A."/>
            <person name="Nagaraj S."/>
            <person name="Vyas G."/>
            <person name="Aluvathingal J."/>
            <person name="Nadendla S."/>
            <person name="Geyer C."/>
            <person name="Sichtig H."/>
        </authorList>
    </citation>
    <scope>NUCLEOTIDE SEQUENCE</scope>
    <source>
        <strain evidence="2">ATCC 33809</strain>
    </source>
</reference>
<name>A0AAX2LNT1_VIBFL</name>
<dbReference type="AlphaFoldDB" id="A0AAX2LNT1"/>
<dbReference type="KEGG" id="vfl:AL536_14855"/>
<dbReference type="GeneID" id="29386194"/>
<dbReference type="Proteomes" id="UP000057088">
    <property type="component" value="Chromosome 2"/>
</dbReference>
<evidence type="ECO:0000313" key="4">
    <source>
        <dbReference type="Proteomes" id="UP000057088"/>
    </source>
</evidence>
<keyword evidence="1" id="KW-0732">Signal</keyword>
<sequence length="129" mass="14124">MKKSSLGLALLSLAVLAGCSANAEREKNLELLAANRASILSSELPLEYGPLNIMRANAKGSTIELMMVYNTDHQGAKPIDQVLKNSIHSFCNNSDVRANLDVGVGYRIKMRNTRGQLMVDQMVTKEDCK</sequence>
<proteinExistence type="predicted"/>
<dbReference type="EMBL" id="CP014035">
    <property type="protein sequence ID" value="AMF94727.1"/>
    <property type="molecule type" value="Genomic_DNA"/>
</dbReference>
<feature type="chain" id="PRO_5043937368" evidence="1">
    <location>
        <begin position="24"/>
        <end position="129"/>
    </location>
</feature>
<evidence type="ECO:0000256" key="1">
    <source>
        <dbReference type="SAM" id="SignalP"/>
    </source>
</evidence>
<dbReference type="EMBL" id="UHIP01000001">
    <property type="protein sequence ID" value="SUP25380.1"/>
    <property type="molecule type" value="Genomic_DNA"/>
</dbReference>
<dbReference type="Gene3D" id="3.30.300.250">
    <property type="match status" value="1"/>
</dbReference>
<reference evidence="4" key="1">
    <citation type="submission" date="2015-12" db="EMBL/GenBank/DDBJ databases">
        <title>FDA dAtabase for Regulatory Grade micrObial Sequences (FDA-ARGOS): Supporting development and validation of Infectious Disease Dx tests.</title>
        <authorList>
            <person name="Hoffmann M."/>
            <person name="Allard M."/>
            <person name="Evans P."/>
            <person name="Brown E."/>
            <person name="Tallon L.J."/>
            <person name="Sadzewicz L."/>
            <person name="Sengamalay N."/>
            <person name="Ott S."/>
            <person name="Godinez A."/>
            <person name="Nagaraj S."/>
            <person name="Vyas G."/>
            <person name="Aluvathingal J."/>
            <person name="Nadendla S."/>
            <person name="Geyer C."/>
            <person name="Sichtig H."/>
        </authorList>
    </citation>
    <scope>NUCLEOTIDE SEQUENCE [LARGE SCALE GENOMIC DNA]</scope>
    <source>
        <strain evidence="4">ATCC 33809</strain>
    </source>
</reference>
<feature type="signal peptide" evidence="1">
    <location>
        <begin position="1"/>
        <end position="23"/>
    </location>
</feature>
<keyword evidence="4" id="KW-1185">Reference proteome</keyword>
<dbReference type="PIRSF" id="PIRSF007010">
    <property type="entry name" value="UCP007010"/>
    <property type="match status" value="1"/>
</dbReference>
<dbReference type="Proteomes" id="UP000254626">
    <property type="component" value="Unassembled WGS sequence"/>
</dbReference>
<reference evidence="3 5" key="3">
    <citation type="submission" date="2018-06" db="EMBL/GenBank/DDBJ databases">
        <authorList>
            <consortium name="Pathogen Informatics"/>
            <person name="Doyle S."/>
        </authorList>
    </citation>
    <scope>NUCLEOTIDE SEQUENCE [LARGE SCALE GENOMIC DNA]</scope>
    <source>
        <strain evidence="3 5">NCTC11327</strain>
    </source>
</reference>
<evidence type="ECO:0000313" key="3">
    <source>
        <dbReference type="EMBL" id="SUP25380.1"/>
    </source>
</evidence>
<dbReference type="PROSITE" id="PS51257">
    <property type="entry name" value="PROKAR_LIPOPROTEIN"/>
    <property type="match status" value="1"/>
</dbReference>
<accession>A0AAX2LNT1</accession>